<keyword evidence="11 17" id="KW-0472">Membrane</keyword>
<dbReference type="EMBL" id="GISG01236807">
    <property type="protein sequence ID" value="MBA4667723.1"/>
    <property type="molecule type" value="Transcribed_RNA"/>
</dbReference>
<dbReference type="EC" id="2.7.11.1" evidence="2"/>
<feature type="compositionally biased region" description="Low complexity" evidence="16">
    <location>
        <begin position="637"/>
        <end position="654"/>
    </location>
</feature>
<keyword evidence="4" id="KW-0808">Transferase</keyword>
<evidence type="ECO:0000256" key="8">
    <source>
        <dbReference type="ARBA" id="ARBA00022777"/>
    </source>
</evidence>
<evidence type="ECO:0000256" key="14">
    <source>
        <dbReference type="ARBA" id="ARBA00048679"/>
    </source>
</evidence>
<accession>A0A7C9EJY3</accession>
<keyword evidence="9 15" id="KW-0067">ATP-binding</keyword>
<dbReference type="Gene3D" id="1.10.510.10">
    <property type="entry name" value="Transferase(Phosphotransferase) domain 1"/>
    <property type="match status" value="1"/>
</dbReference>
<dbReference type="InterPro" id="IPR045874">
    <property type="entry name" value="LRK10/LRL21-25-like"/>
</dbReference>
<dbReference type="Pfam" id="PF13947">
    <property type="entry name" value="GUB_WAK_bind"/>
    <property type="match status" value="1"/>
</dbReference>
<name>A0A7C9EJY3_OPUST</name>
<evidence type="ECO:0000256" key="17">
    <source>
        <dbReference type="SAM" id="Phobius"/>
    </source>
</evidence>
<evidence type="ECO:0000313" key="19">
    <source>
        <dbReference type="EMBL" id="MBA4667723.1"/>
    </source>
</evidence>
<keyword evidence="12" id="KW-0325">Glycoprotein</keyword>
<evidence type="ECO:0000256" key="4">
    <source>
        <dbReference type="ARBA" id="ARBA00022679"/>
    </source>
</evidence>
<dbReference type="Pfam" id="PF00069">
    <property type="entry name" value="Pkinase"/>
    <property type="match status" value="1"/>
</dbReference>
<dbReference type="InterPro" id="IPR011009">
    <property type="entry name" value="Kinase-like_dom_sf"/>
</dbReference>
<organism evidence="19">
    <name type="scientific">Opuntia streptacantha</name>
    <name type="common">Prickly pear cactus</name>
    <name type="synonym">Opuntia cardona</name>
    <dbReference type="NCBI Taxonomy" id="393608"/>
    <lineage>
        <taxon>Eukaryota</taxon>
        <taxon>Viridiplantae</taxon>
        <taxon>Streptophyta</taxon>
        <taxon>Embryophyta</taxon>
        <taxon>Tracheophyta</taxon>
        <taxon>Spermatophyta</taxon>
        <taxon>Magnoliopsida</taxon>
        <taxon>eudicotyledons</taxon>
        <taxon>Gunneridae</taxon>
        <taxon>Pentapetalae</taxon>
        <taxon>Caryophyllales</taxon>
        <taxon>Cactineae</taxon>
        <taxon>Cactaceae</taxon>
        <taxon>Opuntioideae</taxon>
        <taxon>Opuntia</taxon>
    </lineage>
</organism>
<evidence type="ECO:0000256" key="12">
    <source>
        <dbReference type="ARBA" id="ARBA00023180"/>
    </source>
</evidence>
<keyword evidence="3" id="KW-0723">Serine/threonine-protein kinase</keyword>
<dbReference type="InterPro" id="IPR008271">
    <property type="entry name" value="Ser/Thr_kinase_AS"/>
</dbReference>
<protein>
    <recommendedName>
        <fullName evidence="2">non-specific serine/threonine protein kinase</fullName>
        <ecNumber evidence="2">2.7.11.1</ecNumber>
    </recommendedName>
</protein>
<dbReference type="Pfam" id="PF14380">
    <property type="entry name" value="WAK_assoc"/>
    <property type="match status" value="1"/>
</dbReference>
<evidence type="ECO:0000256" key="13">
    <source>
        <dbReference type="ARBA" id="ARBA00047899"/>
    </source>
</evidence>
<keyword evidence="6" id="KW-0732">Signal</keyword>
<evidence type="ECO:0000256" key="11">
    <source>
        <dbReference type="ARBA" id="ARBA00023136"/>
    </source>
</evidence>
<dbReference type="PROSITE" id="PS50011">
    <property type="entry name" value="PROTEIN_KINASE_DOM"/>
    <property type="match status" value="1"/>
</dbReference>
<evidence type="ECO:0000256" key="15">
    <source>
        <dbReference type="PROSITE-ProRule" id="PRU10141"/>
    </source>
</evidence>
<comment type="subcellular location">
    <subcellularLocation>
        <location evidence="1">Membrane</location>
        <topology evidence="1">Single-pass type I membrane protein</topology>
    </subcellularLocation>
</comment>
<feature type="binding site" evidence="15">
    <location>
        <position position="377"/>
    </location>
    <ligand>
        <name>ATP</name>
        <dbReference type="ChEBI" id="CHEBI:30616"/>
    </ligand>
</feature>
<reference evidence="19" key="2">
    <citation type="submission" date="2020-07" db="EMBL/GenBank/DDBJ databases">
        <authorList>
            <person name="Vera ALvarez R."/>
            <person name="Arias-Moreno D.M."/>
            <person name="Jimenez-Jacinto V."/>
            <person name="Jimenez-Bremont J.F."/>
            <person name="Swaminathan K."/>
            <person name="Moose S.P."/>
            <person name="Guerrero-Gonzalez M.L."/>
            <person name="Marino-Ramirez L."/>
            <person name="Landsman D."/>
            <person name="Rodriguez-Kessler M."/>
            <person name="Delgado-Sanchez P."/>
        </authorList>
    </citation>
    <scope>NUCLEOTIDE SEQUENCE</scope>
    <source>
        <tissue evidence="19">Cladode</tissue>
    </source>
</reference>
<dbReference type="GO" id="GO:0005524">
    <property type="term" value="F:ATP binding"/>
    <property type="evidence" value="ECO:0007669"/>
    <property type="project" value="UniProtKB-UniRule"/>
</dbReference>
<dbReference type="GO" id="GO:0030247">
    <property type="term" value="F:polysaccharide binding"/>
    <property type="evidence" value="ECO:0007669"/>
    <property type="project" value="InterPro"/>
</dbReference>
<evidence type="ECO:0000256" key="10">
    <source>
        <dbReference type="ARBA" id="ARBA00022989"/>
    </source>
</evidence>
<feature type="transmembrane region" description="Helical" evidence="17">
    <location>
        <begin position="12"/>
        <end position="30"/>
    </location>
</feature>
<dbReference type="InterPro" id="IPR032872">
    <property type="entry name" value="WAK_assoc_C"/>
</dbReference>
<evidence type="ECO:0000256" key="9">
    <source>
        <dbReference type="ARBA" id="ARBA00022840"/>
    </source>
</evidence>
<sequence length="698" mass="77791">MESYSLSSLNNFTITIIFILALTNFQASLCRPSKEFKICSQTFNCGNVTGITYPFYGQGRPNYCGHPGFELLDCAQSQLPNLMIKSQKFLVIGMNFTSSTITVAREDYYQRAGCPSSSNLANLTIDFSRFRYTSANENITLLYSSCGSVCSSAPLKAMTFPCPVTATQNFEVCYLTKKMMSDHNISESTCTNRLFLPVHRSDNIVIDNSGQVMQVSFAAWHGFELKWSADNVLCEECLASGGQCGHDWSSNKFFCFCTDESNCPFPGSISDKRHNLSKSKIAMLASFSALGTGMLILAIAFCLKRRHSSNNHDTDSQIGKRLDVEAFLKTYGSHGLKRYSSADLKKITNSFKDKLGEGGNGAVYKGKLHNGHLVAVKILKKLKADAEEFINEVASIGRTNHINVVTLSGFCYDGQKQALLYDFMPNGSLEKFVYGKVNHQSLSWDKLFEIAVGIARGLEYLHRGCNTRILHFDIKPHNILLDEHFCPKISDFGLAKLCPQKDSIVSMSEARGTVGYIAPEVFLRSFGGVSYKSDVYSYGMLVLEMVGCRRNAEADQSENSSEQYFPDWIYRQLEREDCEVNHQEMLNDKERELQRKMIMVSLWCVQTNPSSRPAMSKVVEMLEGTLESLQIPPTPFSSSSLRSQSHSSTSQSSTWQLDGGRPPQVQCESRASGLGTLKDAGKRPSSSVHERDTDSLRI</sequence>
<keyword evidence="10 17" id="KW-1133">Transmembrane helix</keyword>
<dbReference type="GO" id="GO:0016020">
    <property type="term" value="C:membrane"/>
    <property type="evidence" value="ECO:0007669"/>
    <property type="project" value="UniProtKB-SubCell"/>
</dbReference>
<evidence type="ECO:0000256" key="5">
    <source>
        <dbReference type="ARBA" id="ARBA00022692"/>
    </source>
</evidence>
<dbReference type="PANTHER" id="PTHR27009">
    <property type="entry name" value="RUST RESISTANCE KINASE LR10-RELATED"/>
    <property type="match status" value="1"/>
</dbReference>
<feature type="compositionally biased region" description="Basic and acidic residues" evidence="16">
    <location>
        <begin position="688"/>
        <end position="698"/>
    </location>
</feature>
<dbReference type="SMART" id="SM00220">
    <property type="entry name" value="S_TKc"/>
    <property type="match status" value="1"/>
</dbReference>
<evidence type="ECO:0000256" key="7">
    <source>
        <dbReference type="ARBA" id="ARBA00022741"/>
    </source>
</evidence>
<evidence type="ECO:0000256" key="16">
    <source>
        <dbReference type="SAM" id="MobiDB-lite"/>
    </source>
</evidence>
<comment type="catalytic activity">
    <reaction evidence="13">
        <text>L-threonyl-[protein] + ATP = O-phospho-L-threonyl-[protein] + ADP + H(+)</text>
        <dbReference type="Rhea" id="RHEA:46608"/>
        <dbReference type="Rhea" id="RHEA-COMP:11060"/>
        <dbReference type="Rhea" id="RHEA-COMP:11605"/>
        <dbReference type="ChEBI" id="CHEBI:15378"/>
        <dbReference type="ChEBI" id="CHEBI:30013"/>
        <dbReference type="ChEBI" id="CHEBI:30616"/>
        <dbReference type="ChEBI" id="CHEBI:61977"/>
        <dbReference type="ChEBI" id="CHEBI:456216"/>
        <dbReference type="EC" id="2.7.11.1"/>
    </reaction>
</comment>
<evidence type="ECO:0000256" key="3">
    <source>
        <dbReference type="ARBA" id="ARBA00022527"/>
    </source>
</evidence>
<keyword evidence="8" id="KW-0418">Kinase</keyword>
<feature type="domain" description="Protein kinase" evidence="18">
    <location>
        <begin position="349"/>
        <end position="626"/>
    </location>
</feature>
<dbReference type="InterPro" id="IPR000719">
    <property type="entry name" value="Prot_kinase_dom"/>
</dbReference>
<dbReference type="AlphaFoldDB" id="A0A7C9EJY3"/>
<reference evidence="19" key="1">
    <citation type="journal article" date="2013" name="J. Plant Res.">
        <title>Effect of fungi and light on seed germination of three Opuntia species from semiarid lands of central Mexico.</title>
        <authorList>
            <person name="Delgado-Sanchez P."/>
            <person name="Jimenez-Bremont J.F."/>
            <person name="Guerrero-Gonzalez Mde L."/>
            <person name="Flores J."/>
        </authorList>
    </citation>
    <scope>NUCLEOTIDE SEQUENCE</scope>
    <source>
        <tissue evidence="19">Cladode</tissue>
    </source>
</reference>
<dbReference type="SUPFAM" id="SSF56112">
    <property type="entry name" value="Protein kinase-like (PK-like)"/>
    <property type="match status" value="1"/>
</dbReference>
<evidence type="ECO:0000259" key="18">
    <source>
        <dbReference type="PROSITE" id="PS50011"/>
    </source>
</evidence>
<proteinExistence type="predicted"/>
<keyword evidence="5 17" id="KW-0812">Transmembrane</keyword>
<dbReference type="GO" id="GO:0004674">
    <property type="term" value="F:protein serine/threonine kinase activity"/>
    <property type="evidence" value="ECO:0007669"/>
    <property type="project" value="UniProtKB-KW"/>
</dbReference>
<dbReference type="FunFam" id="1.10.510.10:FF:000590">
    <property type="entry name" value="PR5-like receptor kinase"/>
    <property type="match status" value="1"/>
</dbReference>
<keyword evidence="7 15" id="KW-0547">Nucleotide-binding</keyword>
<dbReference type="PROSITE" id="PS00107">
    <property type="entry name" value="PROTEIN_KINASE_ATP"/>
    <property type="match status" value="1"/>
</dbReference>
<comment type="catalytic activity">
    <reaction evidence="14">
        <text>L-seryl-[protein] + ATP = O-phospho-L-seryl-[protein] + ADP + H(+)</text>
        <dbReference type="Rhea" id="RHEA:17989"/>
        <dbReference type="Rhea" id="RHEA-COMP:9863"/>
        <dbReference type="Rhea" id="RHEA-COMP:11604"/>
        <dbReference type="ChEBI" id="CHEBI:15378"/>
        <dbReference type="ChEBI" id="CHEBI:29999"/>
        <dbReference type="ChEBI" id="CHEBI:30616"/>
        <dbReference type="ChEBI" id="CHEBI:83421"/>
        <dbReference type="ChEBI" id="CHEBI:456216"/>
        <dbReference type="EC" id="2.7.11.1"/>
    </reaction>
</comment>
<feature type="region of interest" description="Disordered" evidence="16">
    <location>
        <begin position="630"/>
        <end position="698"/>
    </location>
</feature>
<dbReference type="Gene3D" id="3.30.200.20">
    <property type="entry name" value="Phosphorylase Kinase, domain 1"/>
    <property type="match status" value="1"/>
</dbReference>
<evidence type="ECO:0000256" key="2">
    <source>
        <dbReference type="ARBA" id="ARBA00012513"/>
    </source>
</evidence>
<dbReference type="InterPro" id="IPR025287">
    <property type="entry name" value="WAK_GUB"/>
</dbReference>
<dbReference type="PROSITE" id="PS00108">
    <property type="entry name" value="PROTEIN_KINASE_ST"/>
    <property type="match status" value="1"/>
</dbReference>
<dbReference type="InterPro" id="IPR017441">
    <property type="entry name" value="Protein_kinase_ATP_BS"/>
</dbReference>
<evidence type="ECO:0000256" key="6">
    <source>
        <dbReference type="ARBA" id="ARBA00022729"/>
    </source>
</evidence>
<evidence type="ECO:0000256" key="1">
    <source>
        <dbReference type="ARBA" id="ARBA00004479"/>
    </source>
</evidence>
<dbReference type="FunFam" id="3.30.200.20:FF:000178">
    <property type="entry name" value="serine/threonine-protein kinase PBS1-like"/>
    <property type="match status" value="1"/>
</dbReference>
<feature type="transmembrane region" description="Helical" evidence="17">
    <location>
        <begin position="281"/>
        <end position="301"/>
    </location>
</feature>